<feature type="transmembrane region" description="Helical" evidence="1">
    <location>
        <begin position="108"/>
        <end position="129"/>
    </location>
</feature>
<feature type="transmembrane region" description="Helical" evidence="1">
    <location>
        <begin position="141"/>
        <end position="161"/>
    </location>
</feature>
<gene>
    <name evidence="2" type="ORF">GHC57_11620</name>
</gene>
<proteinExistence type="predicted"/>
<organism evidence="2 3">
    <name type="scientific">Roseospira navarrensis</name>
    <dbReference type="NCBI Taxonomy" id="140058"/>
    <lineage>
        <taxon>Bacteria</taxon>
        <taxon>Pseudomonadati</taxon>
        <taxon>Pseudomonadota</taxon>
        <taxon>Alphaproteobacteria</taxon>
        <taxon>Rhodospirillales</taxon>
        <taxon>Rhodospirillaceae</taxon>
        <taxon>Roseospira</taxon>
    </lineage>
</organism>
<evidence type="ECO:0000313" key="3">
    <source>
        <dbReference type="Proteomes" id="UP000434582"/>
    </source>
</evidence>
<dbReference type="AlphaFoldDB" id="A0A7X1ZEM7"/>
<keyword evidence="1" id="KW-0472">Membrane</keyword>
<evidence type="ECO:0000256" key="1">
    <source>
        <dbReference type="SAM" id="Phobius"/>
    </source>
</evidence>
<sequence>MPPLSASDIAAALYGLLRLARLDPKGFDYFEATATGLLKSFWVAAFLLPVFLLYLVLDVLMLDLGGPGAALRYVSIETIAYVVDWVAFPLVMVTLAPAMGLDRTLFRFLVPLNWIQLPVGLILMVPALIGRLVDMPEDFAALVGLTIITASLLIVAALARFGLEVPWWSAAGATVMNFTISLIITGVAFSMAGVGA</sequence>
<feature type="transmembrane region" description="Helical" evidence="1">
    <location>
        <begin position="74"/>
        <end position="96"/>
    </location>
</feature>
<feature type="transmembrane region" description="Helical" evidence="1">
    <location>
        <begin position="167"/>
        <end position="194"/>
    </location>
</feature>
<reference evidence="2 3" key="1">
    <citation type="submission" date="2019-10" db="EMBL/GenBank/DDBJ databases">
        <title>Draft whole-genome sequence of the purple nonsulfur photosynthetic bacterium Roseospira navarrensis DSM 15114.</title>
        <authorList>
            <person name="Kyndt J.A."/>
            <person name="Meyer T.E."/>
        </authorList>
    </citation>
    <scope>NUCLEOTIDE SEQUENCE [LARGE SCALE GENOMIC DNA]</scope>
    <source>
        <strain evidence="2 3">DSM 15114</strain>
    </source>
</reference>
<keyword evidence="1" id="KW-1133">Transmembrane helix</keyword>
<comment type="caution">
    <text evidence="2">The sequence shown here is derived from an EMBL/GenBank/DDBJ whole genome shotgun (WGS) entry which is preliminary data.</text>
</comment>
<protein>
    <submittedName>
        <fullName evidence="2">Uncharacterized protein</fullName>
    </submittedName>
</protein>
<dbReference type="EMBL" id="WIVE01000035">
    <property type="protein sequence ID" value="MQX37168.1"/>
    <property type="molecule type" value="Genomic_DNA"/>
</dbReference>
<dbReference type="Proteomes" id="UP000434582">
    <property type="component" value="Unassembled WGS sequence"/>
</dbReference>
<dbReference type="OrthoDB" id="8443450at2"/>
<evidence type="ECO:0000313" key="2">
    <source>
        <dbReference type="EMBL" id="MQX37168.1"/>
    </source>
</evidence>
<dbReference type="RefSeq" id="WP_153344384.1">
    <property type="nucleotide sequence ID" value="NZ_WIVE01000035.1"/>
</dbReference>
<name>A0A7X1ZEM7_9PROT</name>
<feature type="transmembrane region" description="Helical" evidence="1">
    <location>
        <begin position="41"/>
        <end position="62"/>
    </location>
</feature>
<keyword evidence="3" id="KW-1185">Reference proteome</keyword>
<accession>A0A7X1ZEM7</accession>
<keyword evidence="1" id="KW-0812">Transmembrane</keyword>